<proteinExistence type="predicted"/>
<name>A0A7X0RKZ4_9ACTN</name>
<reference evidence="4 5" key="1">
    <citation type="submission" date="2020-08" db="EMBL/GenBank/DDBJ databases">
        <authorList>
            <person name="Seo M.-J."/>
        </authorList>
    </citation>
    <scope>NUCLEOTIDE SEQUENCE [LARGE SCALE GENOMIC DNA]</scope>
    <source>
        <strain evidence="4 5">KIGAM211</strain>
    </source>
</reference>
<organism evidence="4 5">
    <name type="scientific">Nocardioides luti</name>
    <dbReference type="NCBI Taxonomy" id="2761101"/>
    <lineage>
        <taxon>Bacteria</taxon>
        <taxon>Bacillati</taxon>
        <taxon>Actinomycetota</taxon>
        <taxon>Actinomycetes</taxon>
        <taxon>Propionibacteriales</taxon>
        <taxon>Nocardioidaceae</taxon>
        <taxon>Nocardioides</taxon>
    </lineage>
</organism>
<dbReference type="EMBL" id="JACKXE010000001">
    <property type="protein sequence ID" value="MBB6629014.1"/>
    <property type="molecule type" value="Genomic_DNA"/>
</dbReference>
<dbReference type="InterPro" id="IPR019606">
    <property type="entry name" value="GerMN"/>
</dbReference>
<dbReference type="InterPro" id="IPR018910">
    <property type="entry name" value="LpqB_C"/>
</dbReference>
<dbReference type="Proteomes" id="UP000523955">
    <property type="component" value="Unassembled WGS sequence"/>
</dbReference>
<dbReference type="Pfam" id="PF25976">
    <property type="entry name" value="LpqB_N"/>
    <property type="match status" value="1"/>
</dbReference>
<keyword evidence="2" id="KW-0732">Signal</keyword>
<sequence length="584" mass="61451">MSRRLLVAAMVCLGLLLPAGCVRMPDSGPIVQTGSGGSLAQERPFDIEPKPPQPGDSPAAVVKGFLDAMTASPIDATVARQFLTGDAAAAWTPELETITYADASNPRGSDPRVSVTLSGADRLDSRGTWLGPLPRDQRVLQFPVARDDNGEWRLTEVPNALIVPETWFELRFRQVSLYFFDPTAEILVPEPVFVPRGDQLASTLTAALLRGPRPELTQASRTFIPPGLKLDLSAPVSADGVADISLTGDAGQLTPQTTELILAQFAWTLRQEPTIRSLRVSIGDQQLQLPGAVSTISVNEGSQYDPVGFQASPLLYGLQGGLLVAGARSAFEPVDGPFGDTAYGVSRVRVSVTGAEVAGISGGGRSVLRGPVRGGSADVREVVSDATDLLPPAWDLGDRLWLLDRTKSGARILTVTGDGDPQPLRVQGISGRDVRSFLVSRDGSRLVAAVRPAGGGGDQILVSRIVRDDRGRVRSATAAQRIGTEVGERLNIRDLAWSSPTSVAVLDTINDALAQVRTVSVDGSPPGIDSLSTTLRGRILGLVGSPVPGESLYAVARTNLVDLSSADRGDVALDSGVTSLGYVG</sequence>
<evidence type="ECO:0000256" key="2">
    <source>
        <dbReference type="SAM" id="SignalP"/>
    </source>
</evidence>
<evidence type="ECO:0000313" key="5">
    <source>
        <dbReference type="Proteomes" id="UP000523955"/>
    </source>
</evidence>
<protein>
    <submittedName>
        <fullName evidence="4">GerMN domain-containing protein</fullName>
    </submittedName>
</protein>
<evidence type="ECO:0000259" key="3">
    <source>
        <dbReference type="SMART" id="SM00909"/>
    </source>
</evidence>
<evidence type="ECO:0000256" key="1">
    <source>
        <dbReference type="SAM" id="MobiDB-lite"/>
    </source>
</evidence>
<feature type="domain" description="GerMN" evidence="3">
    <location>
        <begin position="201"/>
        <end position="291"/>
    </location>
</feature>
<evidence type="ECO:0000313" key="4">
    <source>
        <dbReference type="EMBL" id="MBB6629014.1"/>
    </source>
</evidence>
<dbReference type="RefSeq" id="WP_185254012.1">
    <property type="nucleotide sequence ID" value="NZ_JACKXE010000001.1"/>
</dbReference>
<gene>
    <name evidence="4" type="ORF">H5V45_16935</name>
</gene>
<feature type="region of interest" description="Disordered" evidence="1">
    <location>
        <begin position="32"/>
        <end position="56"/>
    </location>
</feature>
<dbReference type="Pfam" id="PF10647">
    <property type="entry name" value="Gmad1"/>
    <property type="match status" value="1"/>
</dbReference>
<accession>A0A7X0RKZ4</accession>
<dbReference type="AlphaFoldDB" id="A0A7X0RKZ4"/>
<keyword evidence="5" id="KW-1185">Reference proteome</keyword>
<feature type="signal peptide" evidence="2">
    <location>
        <begin position="1"/>
        <end position="24"/>
    </location>
</feature>
<feature type="chain" id="PRO_5030737366" evidence="2">
    <location>
        <begin position="25"/>
        <end position="584"/>
    </location>
</feature>
<dbReference type="SMART" id="SM00909">
    <property type="entry name" value="Germane"/>
    <property type="match status" value="1"/>
</dbReference>
<comment type="caution">
    <text evidence="4">The sequence shown here is derived from an EMBL/GenBank/DDBJ whole genome shotgun (WGS) entry which is preliminary data.</text>
</comment>
<dbReference type="InterPro" id="IPR059026">
    <property type="entry name" value="LpqB_N"/>
</dbReference>
<dbReference type="Pfam" id="PF10646">
    <property type="entry name" value="Germane"/>
    <property type="match status" value="1"/>
</dbReference>